<evidence type="ECO:0000313" key="3">
    <source>
        <dbReference type="EMBL" id="PIC19072.1"/>
    </source>
</evidence>
<reference evidence="4" key="1">
    <citation type="submission" date="2017-10" db="EMBL/GenBank/DDBJ databases">
        <title>Rapid genome shrinkage in a self-fertile nematode reveals novel sperm competition proteins.</title>
        <authorList>
            <person name="Yin D."/>
            <person name="Schwarz E.M."/>
            <person name="Thomas C.G."/>
            <person name="Felde R.L."/>
            <person name="Korf I.F."/>
            <person name="Cutter A.D."/>
            <person name="Schartner C.M."/>
            <person name="Ralston E.J."/>
            <person name="Meyer B.J."/>
            <person name="Haag E.S."/>
        </authorList>
    </citation>
    <scope>NUCLEOTIDE SEQUENCE [LARGE SCALE GENOMIC DNA]</scope>
    <source>
        <strain evidence="4">JU1422</strain>
    </source>
</reference>
<keyword evidence="2" id="KW-1133">Transmembrane helix</keyword>
<organism evidence="3 4">
    <name type="scientific">Caenorhabditis nigoni</name>
    <dbReference type="NCBI Taxonomy" id="1611254"/>
    <lineage>
        <taxon>Eukaryota</taxon>
        <taxon>Metazoa</taxon>
        <taxon>Ecdysozoa</taxon>
        <taxon>Nematoda</taxon>
        <taxon>Chromadorea</taxon>
        <taxon>Rhabditida</taxon>
        <taxon>Rhabditina</taxon>
        <taxon>Rhabditomorpha</taxon>
        <taxon>Rhabditoidea</taxon>
        <taxon>Rhabditidae</taxon>
        <taxon>Peloderinae</taxon>
        <taxon>Caenorhabditis</taxon>
    </lineage>
</organism>
<dbReference type="OrthoDB" id="10473460at2759"/>
<feature type="region of interest" description="Disordered" evidence="1">
    <location>
        <begin position="204"/>
        <end position="276"/>
    </location>
</feature>
<sequence>MTSKLCTHLIRPLADIPATSDCANVDQVRVKIENMNFIVPRIKVLLEIVLSNLLFSMCAYMMFRIGKLNRIAFRFLYHTSALVSFIVYVSSQVITLYYETDFFWDLPIDCKEIMPEKNLNSIFYFSVFKMMPIFFIMVFSGFYLLTDGSFAIVFFAVLLWKMTRGLPAFPNENERPNDQEENELRERLRNVLINRVNNVRAAGRREARGRVQAQNQQRDWRNGPPPAYEEIQDEARTVVPEPSTQEHTLMDQEAPPAYEEVSRDGAPPPYEDDDNNVMVIGIWHPRGNQREETEGN</sequence>
<keyword evidence="4" id="KW-1185">Reference proteome</keyword>
<evidence type="ECO:0000256" key="1">
    <source>
        <dbReference type="SAM" id="MobiDB-lite"/>
    </source>
</evidence>
<dbReference type="EMBL" id="PDUG01000006">
    <property type="protein sequence ID" value="PIC19072.1"/>
    <property type="molecule type" value="Genomic_DNA"/>
</dbReference>
<feature type="transmembrane region" description="Helical" evidence="2">
    <location>
        <begin position="44"/>
        <end position="63"/>
    </location>
</feature>
<name>A0A2G5SVS9_9PELO</name>
<gene>
    <name evidence="3" type="primary">Cnig_chr_X.g24746</name>
    <name evidence="3" type="ORF">B9Z55_024746</name>
</gene>
<comment type="caution">
    <text evidence="3">The sequence shown here is derived from an EMBL/GenBank/DDBJ whole genome shotgun (WGS) entry which is preliminary data.</text>
</comment>
<dbReference type="AlphaFoldDB" id="A0A2G5SVS9"/>
<protein>
    <submittedName>
        <fullName evidence="3">Uncharacterized protein</fullName>
    </submittedName>
</protein>
<feature type="transmembrane region" description="Helical" evidence="2">
    <location>
        <begin position="75"/>
        <end position="98"/>
    </location>
</feature>
<evidence type="ECO:0000313" key="4">
    <source>
        <dbReference type="Proteomes" id="UP000230233"/>
    </source>
</evidence>
<keyword evidence="2" id="KW-0812">Transmembrane</keyword>
<dbReference type="Proteomes" id="UP000230233">
    <property type="component" value="Chromosome X"/>
</dbReference>
<evidence type="ECO:0000256" key="2">
    <source>
        <dbReference type="SAM" id="Phobius"/>
    </source>
</evidence>
<accession>A0A2G5SVS9</accession>
<proteinExistence type="predicted"/>
<keyword evidence="2" id="KW-0472">Membrane</keyword>
<feature type="transmembrane region" description="Helical" evidence="2">
    <location>
        <begin position="133"/>
        <end position="160"/>
    </location>
</feature>